<evidence type="ECO:0000313" key="2">
    <source>
        <dbReference type="Proteomes" id="UP000001811"/>
    </source>
</evidence>
<organism evidence="1 2">
    <name type="scientific">Oryctolagus cuniculus</name>
    <name type="common">Rabbit</name>
    <dbReference type="NCBI Taxonomy" id="9986"/>
    <lineage>
        <taxon>Eukaryota</taxon>
        <taxon>Metazoa</taxon>
        <taxon>Chordata</taxon>
        <taxon>Craniata</taxon>
        <taxon>Vertebrata</taxon>
        <taxon>Euteleostomi</taxon>
        <taxon>Mammalia</taxon>
        <taxon>Eutheria</taxon>
        <taxon>Euarchontoglires</taxon>
        <taxon>Glires</taxon>
        <taxon>Lagomorpha</taxon>
        <taxon>Leporidae</taxon>
        <taxon>Oryctolagus</taxon>
    </lineage>
</organism>
<reference evidence="1 2" key="1">
    <citation type="journal article" date="2011" name="Nature">
        <title>A high-resolution map of human evolutionary constraint using 29 mammals.</title>
        <authorList>
            <person name="Lindblad-Toh K."/>
            <person name="Garber M."/>
            <person name="Zuk O."/>
            <person name="Lin M.F."/>
            <person name="Parker B.J."/>
            <person name="Washietl S."/>
            <person name="Kheradpour P."/>
            <person name="Ernst J."/>
            <person name="Jordan G."/>
            <person name="Mauceli E."/>
            <person name="Ward L.D."/>
            <person name="Lowe C.B."/>
            <person name="Holloway A.K."/>
            <person name="Clamp M."/>
            <person name="Gnerre S."/>
            <person name="Alfoldi J."/>
            <person name="Beal K."/>
            <person name="Chang J."/>
            <person name="Clawson H."/>
            <person name="Cuff J."/>
            <person name="Di Palma F."/>
            <person name="Fitzgerald S."/>
            <person name="Flicek P."/>
            <person name="Guttman M."/>
            <person name="Hubisz M.J."/>
            <person name="Jaffe D.B."/>
            <person name="Jungreis I."/>
            <person name="Kent W.J."/>
            <person name="Kostka D."/>
            <person name="Lara M."/>
            <person name="Martins A.L."/>
            <person name="Massingham T."/>
            <person name="Moltke I."/>
            <person name="Raney B.J."/>
            <person name="Rasmussen M.D."/>
            <person name="Robinson J."/>
            <person name="Stark A."/>
            <person name="Vilella A.J."/>
            <person name="Wen J."/>
            <person name="Xie X."/>
            <person name="Zody M.C."/>
            <person name="Baldwin J."/>
            <person name="Bloom T."/>
            <person name="Chin C.W."/>
            <person name="Heiman D."/>
            <person name="Nicol R."/>
            <person name="Nusbaum C."/>
            <person name="Young S."/>
            <person name="Wilkinson J."/>
            <person name="Worley K.C."/>
            <person name="Kovar C.L."/>
            <person name="Muzny D.M."/>
            <person name="Gibbs R.A."/>
            <person name="Cree A."/>
            <person name="Dihn H.H."/>
            <person name="Fowler G."/>
            <person name="Jhangiani S."/>
            <person name="Joshi V."/>
            <person name="Lee S."/>
            <person name="Lewis L.R."/>
            <person name="Nazareth L.V."/>
            <person name="Okwuonu G."/>
            <person name="Santibanez J."/>
            <person name="Warren W.C."/>
            <person name="Mardis E.R."/>
            <person name="Weinstock G.M."/>
            <person name="Wilson R.K."/>
            <person name="Delehaunty K."/>
            <person name="Dooling D."/>
            <person name="Fronik C."/>
            <person name="Fulton L."/>
            <person name="Fulton B."/>
            <person name="Graves T."/>
            <person name="Minx P."/>
            <person name="Sodergren E."/>
            <person name="Birney E."/>
            <person name="Margulies E.H."/>
            <person name="Herrero J."/>
            <person name="Green E.D."/>
            <person name="Haussler D."/>
            <person name="Siepel A."/>
            <person name="Goldman N."/>
            <person name="Pollard K.S."/>
            <person name="Pedersen J.S."/>
            <person name="Lander E.S."/>
            <person name="Kellis M."/>
        </authorList>
    </citation>
    <scope>NUCLEOTIDE SEQUENCE [LARGE SCALE GENOMIC DNA]</scope>
    <source>
        <strain evidence="1 2">Thorbecke inbred</strain>
    </source>
</reference>
<dbReference type="Ensembl" id="ENSOCUT00000059333.1">
    <property type="protein sequence ID" value="ENSOCUP00000047564.1"/>
    <property type="gene ID" value="ENSOCUG00000033878.1"/>
</dbReference>
<reference evidence="1" key="3">
    <citation type="submission" date="2025-09" db="UniProtKB">
        <authorList>
            <consortium name="Ensembl"/>
        </authorList>
    </citation>
    <scope>IDENTIFICATION</scope>
    <source>
        <strain evidence="1">Thorbecke</strain>
    </source>
</reference>
<dbReference type="AlphaFoldDB" id="A0A5F9DPY0"/>
<dbReference type="Proteomes" id="UP000001811">
    <property type="component" value="Chromosome 20"/>
</dbReference>
<keyword evidence="2" id="KW-1185">Reference proteome</keyword>
<dbReference type="Bgee" id="ENSOCUG00000033878">
    <property type="expression patterns" value="Expressed in prefrontal cortex and 8 other cell types or tissues"/>
</dbReference>
<protein>
    <submittedName>
        <fullName evidence="1">Uncharacterized protein</fullName>
    </submittedName>
</protein>
<evidence type="ECO:0000313" key="1">
    <source>
        <dbReference type="Ensembl" id="ENSOCUP00000047564.1"/>
    </source>
</evidence>
<sequence>MKSPQRTGRYKVEHFGRLLVKRNSPHVKSTGNLCFSYPSAESRNQSFFTVIFYIKNTAHIMSGFIWCHIGH</sequence>
<dbReference type="InParanoid" id="A0A5F9DPY0"/>
<reference evidence="1" key="2">
    <citation type="submission" date="2025-08" db="UniProtKB">
        <authorList>
            <consortium name="Ensembl"/>
        </authorList>
    </citation>
    <scope>IDENTIFICATION</scope>
    <source>
        <strain evidence="1">Thorbecke</strain>
    </source>
</reference>
<dbReference type="EMBL" id="AAGW02048996">
    <property type="status" value="NOT_ANNOTATED_CDS"/>
    <property type="molecule type" value="Genomic_DNA"/>
</dbReference>
<proteinExistence type="predicted"/>
<name>A0A5F9DPY0_RABIT</name>
<accession>A0A5F9DPY0</accession>